<protein>
    <submittedName>
        <fullName evidence="2">Uncharacterized protein</fullName>
    </submittedName>
</protein>
<accession>A0A4R7G6M1</accession>
<sequence length="56" mass="6126">METMLVQTFNAFFLAAVVLSVPVLIVAGIWVAAVELRRPDRAAAELQSETRTAHQS</sequence>
<dbReference type="EMBL" id="SOAN01000002">
    <property type="protein sequence ID" value="TDS86860.1"/>
    <property type="molecule type" value="Genomic_DNA"/>
</dbReference>
<dbReference type="AlphaFoldDB" id="A0A4R7G6M1"/>
<evidence type="ECO:0000313" key="3">
    <source>
        <dbReference type="Proteomes" id="UP000294506"/>
    </source>
</evidence>
<dbReference type="RefSeq" id="WP_166645865.1">
    <property type="nucleotide sequence ID" value="NZ_SOAN01000002.1"/>
</dbReference>
<proteinExistence type="predicted"/>
<evidence type="ECO:0000313" key="2">
    <source>
        <dbReference type="EMBL" id="TDS86860.1"/>
    </source>
</evidence>
<feature type="transmembrane region" description="Helical" evidence="1">
    <location>
        <begin position="12"/>
        <end position="33"/>
    </location>
</feature>
<keyword evidence="1" id="KW-0472">Membrane</keyword>
<dbReference type="Proteomes" id="UP000294506">
    <property type="component" value="Unassembled WGS sequence"/>
</dbReference>
<evidence type="ECO:0000256" key="1">
    <source>
        <dbReference type="SAM" id="Phobius"/>
    </source>
</evidence>
<name>A0A4R7G6M1_9MICC</name>
<keyword evidence="1" id="KW-0812">Transmembrane</keyword>
<keyword evidence="3" id="KW-1185">Reference proteome</keyword>
<organism evidence="2 3">
    <name type="scientific">Nesterenkonia aurantiaca</name>
    <dbReference type="NCBI Taxonomy" id="1436010"/>
    <lineage>
        <taxon>Bacteria</taxon>
        <taxon>Bacillati</taxon>
        <taxon>Actinomycetota</taxon>
        <taxon>Actinomycetes</taxon>
        <taxon>Micrococcales</taxon>
        <taxon>Micrococcaceae</taxon>
        <taxon>Nesterenkonia</taxon>
    </lineage>
</organism>
<comment type="caution">
    <text evidence="2">The sequence shown here is derived from an EMBL/GenBank/DDBJ whole genome shotgun (WGS) entry which is preliminary data.</text>
</comment>
<keyword evidence="1" id="KW-1133">Transmembrane helix</keyword>
<reference evidence="2 3" key="1">
    <citation type="submission" date="2019-03" db="EMBL/GenBank/DDBJ databases">
        <title>Genomic Encyclopedia of Type Strains, Phase III (KMG-III): the genomes of soil and plant-associated and newly described type strains.</title>
        <authorList>
            <person name="Whitman W."/>
        </authorList>
    </citation>
    <scope>NUCLEOTIDE SEQUENCE [LARGE SCALE GENOMIC DNA]</scope>
    <source>
        <strain evidence="2 3">DSM 27373</strain>
    </source>
</reference>
<gene>
    <name evidence="2" type="ORF">EV640_102155</name>
</gene>